<feature type="non-terminal residue" evidence="1">
    <location>
        <position position="1"/>
    </location>
</feature>
<accession>A0AAD7ZHA3</accession>
<proteinExistence type="predicted"/>
<protein>
    <submittedName>
        <fullName evidence="1">Uncharacterized protein</fullName>
    </submittedName>
</protein>
<gene>
    <name evidence="1" type="ORF">L9F63_004036</name>
</gene>
<comment type="caution">
    <text evidence="1">The sequence shown here is derived from an EMBL/GenBank/DDBJ whole genome shotgun (WGS) entry which is preliminary data.</text>
</comment>
<evidence type="ECO:0000313" key="1">
    <source>
        <dbReference type="EMBL" id="KAJ9580320.1"/>
    </source>
</evidence>
<dbReference type="EMBL" id="JASPKZ010008348">
    <property type="protein sequence ID" value="KAJ9580320.1"/>
    <property type="molecule type" value="Genomic_DNA"/>
</dbReference>
<sequence length="133" mass="14691">KKSSNSFWRLRKKVTLVSSCSSFHPFNLEANNSALLLLKPRSRTKSFKSSCVRNTGRIAESNIGYLTGCTSARDGCTSVRDVHLLGMYICSVHRSLRPSLHRGGSAMLPSKAVLPARLMEPVDQLWGPENLNS</sequence>
<feature type="non-terminal residue" evidence="1">
    <location>
        <position position="133"/>
    </location>
</feature>
<organism evidence="1 2">
    <name type="scientific">Diploptera punctata</name>
    <name type="common">Pacific beetle cockroach</name>
    <dbReference type="NCBI Taxonomy" id="6984"/>
    <lineage>
        <taxon>Eukaryota</taxon>
        <taxon>Metazoa</taxon>
        <taxon>Ecdysozoa</taxon>
        <taxon>Arthropoda</taxon>
        <taxon>Hexapoda</taxon>
        <taxon>Insecta</taxon>
        <taxon>Pterygota</taxon>
        <taxon>Neoptera</taxon>
        <taxon>Polyneoptera</taxon>
        <taxon>Dictyoptera</taxon>
        <taxon>Blattodea</taxon>
        <taxon>Blaberoidea</taxon>
        <taxon>Blaberidae</taxon>
        <taxon>Diplopterinae</taxon>
        <taxon>Diploptera</taxon>
    </lineage>
</organism>
<dbReference type="AlphaFoldDB" id="A0AAD7ZHA3"/>
<reference evidence="1" key="2">
    <citation type="submission" date="2023-05" db="EMBL/GenBank/DDBJ databases">
        <authorList>
            <person name="Fouks B."/>
        </authorList>
    </citation>
    <scope>NUCLEOTIDE SEQUENCE</scope>
    <source>
        <strain evidence="1">Stay&amp;Tobe</strain>
        <tissue evidence="1">Testes</tissue>
    </source>
</reference>
<dbReference type="Proteomes" id="UP001233999">
    <property type="component" value="Unassembled WGS sequence"/>
</dbReference>
<evidence type="ECO:0000313" key="2">
    <source>
        <dbReference type="Proteomes" id="UP001233999"/>
    </source>
</evidence>
<name>A0AAD7ZHA3_DIPPU</name>
<reference evidence="1" key="1">
    <citation type="journal article" date="2023" name="IScience">
        <title>Live-bearing cockroach genome reveals convergent evolutionary mechanisms linked to viviparity in insects and beyond.</title>
        <authorList>
            <person name="Fouks B."/>
            <person name="Harrison M.C."/>
            <person name="Mikhailova A.A."/>
            <person name="Marchal E."/>
            <person name="English S."/>
            <person name="Carruthers M."/>
            <person name="Jennings E.C."/>
            <person name="Chiamaka E.L."/>
            <person name="Frigard R.A."/>
            <person name="Pippel M."/>
            <person name="Attardo G.M."/>
            <person name="Benoit J.B."/>
            <person name="Bornberg-Bauer E."/>
            <person name="Tobe S.S."/>
        </authorList>
    </citation>
    <scope>NUCLEOTIDE SEQUENCE</scope>
    <source>
        <strain evidence="1">Stay&amp;Tobe</strain>
    </source>
</reference>
<keyword evidence="2" id="KW-1185">Reference proteome</keyword>